<proteinExistence type="predicted"/>
<dbReference type="EMBL" id="STGW01000006">
    <property type="protein sequence ID" value="THV12917.1"/>
    <property type="molecule type" value="Genomic_DNA"/>
</dbReference>
<dbReference type="PANTHER" id="PTHR43591">
    <property type="entry name" value="METHYLTRANSFERASE"/>
    <property type="match status" value="1"/>
</dbReference>
<dbReference type="CDD" id="cd02440">
    <property type="entry name" value="AdoMet_MTases"/>
    <property type="match status" value="1"/>
</dbReference>
<evidence type="ECO:0000313" key="3">
    <source>
        <dbReference type="Proteomes" id="UP000307087"/>
    </source>
</evidence>
<comment type="caution">
    <text evidence="2">The sequence shown here is derived from an EMBL/GenBank/DDBJ whole genome shotgun (WGS) entry which is preliminary data.</text>
</comment>
<evidence type="ECO:0000259" key="1">
    <source>
        <dbReference type="Pfam" id="PF08241"/>
    </source>
</evidence>
<sequence length="227" mass="24117">MIRAALSKVPGLGGWSEDPLWASFYDWTVEHPRAGGVIWRLGMNSELAKLYRAAEEIGRQPAGSRILDIPSGGGVALRGLTPGQGVEYVAADIAQTMLDRTMDAARERGVDDQVEPRIADVGALPFADGEFDLVVSFTGLHCFPDPARAVIEMARVLRPGGVITGSALLNDTGLRYAPIRGVGRTAGLLGPGCTGHDLEAWLAGQGIHDVVLERSGAVGYFRGVKRT</sequence>
<dbReference type="AlphaFoldDB" id="A0A4S8N948"/>
<protein>
    <submittedName>
        <fullName evidence="2">Class I SAM-dependent methyltransferase</fullName>
    </submittedName>
</protein>
<keyword evidence="2" id="KW-0808">Transferase</keyword>
<dbReference type="SUPFAM" id="SSF53335">
    <property type="entry name" value="S-adenosyl-L-methionine-dependent methyltransferases"/>
    <property type="match status" value="1"/>
</dbReference>
<dbReference type="OrthoDB" id="65624at2"/>
<dbReference type="Proteomes" id="UP000307087">
    <property type="component" value="Unassembled WGS sequence"/>
</dbReference>
<reference evidence="2 3" key="1">
    <citation type="journal article" date="2009" name="Int. J. Syst. Evol. Microbiol.">
        <title>Nocardioides caeni sp. nov., isolated from wastewater.</title>
        <authorList>
            <person name="Yoon J.H."/>
            <person name="Kang S.J."/>
            <person name="Park S."/>
            <person name="Kim W."/>
            <person name="Oh T.K."/>
        </authorList>
    </citation>
    <scope>NUCLEOTIDE SEQUENCE [LARGE SCALE GENOMIC DNA]</scope>
    <source>
        <strain evidence="2 3">DSM 23134</strain>
    </source>
</reference>
<dbReference type="Gene3D" id="3.40.50.150">
    <property type="entry name" value="Vaccinia Virus protein VP39"/>
    <property type="match status" value="1"/>
</dbReference>
<dbReference type="GO" id="GO:0032259">
    <property type="term" value="P:methylation"/>
    <property type="evidence" value="ECO:0007669"/>
    <property type="project" value="UniProtKB-KW"/>
</dbReference>
<evidence type="ECO:0000313" key="2">
    <source>
        <dbReference type="EMBL" id="THV12917.1"/>
    </source>
</evidence>
<accession>A0A4S8N948</accession>
<gene>
    <name evidence="2" type="ORF">E9934_11065</name>
</gene>
<name>A0A4S8N948_9ACTN</name>
<dbReference type="InterPro" id="IPR013216">
    <property type="entry name" value="Methyltransf_11"/>
</dbReference>
<dbReference type="RefSeq" id="WP_136562951.1">
    <property type="nucleotide sequence ID" value="NZ_BAABLS010000004.1"/>
</dbReference>
<dbReference type="GO" id="GO:0008757">
    <property type="term" value="F:S-adenosylmethionine-dependent methyltransferase activity"/>
    <property type="evidence" value="ECO:0007669"/>
    <property type="project" value="InterPro"/>
</dbReference>
<dbReference type="Pfam" id="PF08241">
    <property type="entry name" value="Methyltransf_11"/>
    <property type="match status" value="1"/>
</dbReference>
<organism evidence="2 3">
    <name type="scientific">Nocardioides caeni</name>
    <dbReference type="NCBI Taxonomy" id="574700"/>
    <lineage>
        <taxon>Bacteria</taxon>
        <taxon>Bacillati</taxon>
        <taxon>Actinomycetota</taxon>
        <taxon>Actinomycetes</taxon>
        <taxon>Propionibacteriales</taxon>
        <taxon>Nocardioidaceae</taxon>
        <taxon>Nocardioides</taxon>
    </lineage>
</organism>
<dbReference type="InterPro" id="IPR029063">
    <property type="entry name" value="SAM-dependent_MTases_sf"/>
</dbReference>
<keyword evidence="2" id="KW-0489">Methyltransferase</keyword>
<keyword evidence="3" id="KW-1185">Reference proteome</keyword>
<feature type="domain" description="Methyltransferase type 11" evidence="1">
    <location>
        <begin position="67"/>
        <end position="163"/>
    </location>
</feature>